<keyword evidence="1" id="KW-1133">Transmembrane helix</keyword>
<organism evidence="2 3">
    <name type="scientific">Methylomonas rivi</name>
    <dbReference type="NCBI Taxonomy" id="2952226"/>
    <lineage>
        <taxon>Bacteria</taxon>
        <taxon>Pseudomonadati</taxon>
        <taxon>Pseudomonadota</taxon>
        <taxon>Gammaproteobacteria</taxon>
        <taxon>Methylococcales</taxon>
        <taxon>Methylococcaceae</taxon>
        <taxon>Methylomonas</taxon>
    </lineage>
</organism>
<proteinExistence type="predicted"/>
<dbReference type="RefSeq" id="WP_256614071.1">
    <property type="nucleotide sequence ID" value="NZ_JANIBK010000014.1"/>
</dbReference>
<comment type="caution">
    <text evidence="2">The sequence shown here is derived from an EMBL/GenBank/DDBJ whole genome shotgun (WGS) entry which is preliminary data.</text>
</comment>
<dbReference type="Proteomes" id="UP001524586">
    <property type="component" value="Unassembled WGS sequence"/>
</dbReference>
<keyword evidence="1" id="KW-0472">Membrane</keyword>
<evidence type="ECO:0000313" key="3">
    <source>
        <dbReference type="Proteomes" id="UP001524586"/>
    </source>
</evidence>
<evidence type="ECO:0000313" key="2">
    <source>
        <dbReference type="EMBL" id="MCQ8127721.1"/>
    </source>
</evidence>
<evidence type="ECO:0000256" key="1">
    <source>
        <dbReference type="SAM" id="Phobius"/>
    </source>
</evidence>
<accession>A0ABT1U263</accession>
<sequence>MNEQVEVAEKDHFVLYMVLATVALVGAILAVKLNENDKFEPIKQQLNQENQQMNIRIIKEY</sequence>
<feature type="transmembrane region" description="Helical" evidence="1">
    <location>
        <begin position="13"/>
        <end position="33"/>
    </location>
</feature>
<gene>
    <name evidence="2" type="ORF">NP596_04535</name>
</gene>
<protein>
    <submittedName>
        <fullName evidence="2">Uncharacterized protein</fullName>
    </submittedName>
</protein>
<reference evidence="2 3" key="1">
    <citation type="submission" date="2022-07" db="EMBL/GenBank/DDBJ databases">
        <title>Methylomonas rivi sp. nov., Methylomonas rosea sp. nov., Methylomonas aureus sp. nov. and Methylomonas subterranea sp. nov., four novel methanotrophs isolated from a freshwater creek and the deep terrestrial subsurface.</title>
        <authorList>
            <person name="Abin C."/>
            <person name="Sankaranarayanan K."/>
            <person name="Garner C."/>
            <person name="Sindelar R."/>
            <person name="Kotary K."/>
            <person name="Garner R."/>
            <person name="Barclay S."/>
            <person name="Lawson P."/>
            <person name="Krumholz L."/>
        </authorList>
    </citation>
    <scope>NUCLEOTIDE SEQUENCE [LARGE SCALE GENOMIC DNA]</scope>
    <source>
        <strain evidence="2 3">WSC-6</strain>
    </source>
</reference>
<keyword evidence="1" id="KW-0812">Transmembrane</keyword>
<dbReference type="EMBL" id="JANIBK010000014">
    <property type="protein sequence ID" value="MCQ8127721.1"/>
    <property type="molecule type" value="Genomic_DNA"/>
</dbReference>
<keyword evidence="3" id="KW-1185">Reference proteome</keyword>
<name>A0ABT1U263_9GAMM</name>